<proteinExistence type="predicted"/>
<dbReference type="EMBL" id="GGEC01027812">
    <property type="protein sequence ID" value="MBX08296.1"/>
    <property type="molecule type" value="Transcribed_RNA"/>
</dbReference>
<organism evidence="1">
    <name type="scientific">Rhizophora mucronata</name>
    <name type="common">Asiatic mangrove</name>
    <dbReference type="NCBI Taxonomy" id="61149"/>
    <lineage>
        <taxon>Eukaryota</taxon>
        <taxon>Viridiplantae</taxon>
        <taxon>Streptophyta</taxon>
        <taxon>Embryophyta</taxon>
        <taxon>Tracheophyta</taxon>
        <taxon>Spermatophyta</taxon>
        <taxon>Magnoliopsida</taxon>
        <taxon>eudicotyledons</taxon>
        <taxon>Gunneridae</taxon>
        <taxon>Pentapetalae</taxon>
        <taxon>rosids</taxon>
        <taxon>fabids</taxon>
        <taxon>Malpighiales</taxon>
        <taxon>Rhizophoraceae</taxon>
        <taxon>Rhizophora</taxon>
    </lineage>
</organism>
<evidence type="ECO:0000313" key="1">
    <source>
        <dbReference type="EMBL" id="MBX08296.1"/>
    </source>
</evidence>
<protein>
    <submittedName>
        <fullName evidence="1">SWI/SNF-related matrix-associated actin-dependent regulator of chromatin subfamily A containing DEAD/H box 1</fullName>
    </submittedName>
</protein>
<reference evidence="1" key="1">
    <citation type="submission" date="2018-02" db="EMBL/GenBank/DDBJ databases">
        <title>Rhizophora mucronata_Transcriptome.</title>
        <authorList>
            <person name="Meera S.P."/>
            <person name="Sreeshan A."/>
            <person name="Augustine A."/>
        </authorList>
    </citation>
    <scope>NUCLEOTIDE SEQUENCE</scope>
    <source>
        <tissue evidence="1">Leaf</tissue>
    </source>
</reference>
<dbReference type="AlphaFoldDB" id="A0A2P2KRD7"/>
<accession>A0A2P2KRD7</accession>
<name>A0A2P2KRD7_RHIMU</name>
<sequence>MAFIGGVCYNGKKSGICLQRSNRGISCSFTCSSGKDARCKLKNCC</sequence>